<dbReference type="RefSeq" id="WP_189041256.1">
    <property type="nucleotide sequence ID" value="NZ_BMNB01000004.1"/>
</dbReference>
<reference evidence="3" key="2">
    <citation type="submission" date="2020-09" db="EMBL/GenBank/DDBJ databases">
        <authorList>
            <person name="Sun Q."/>
            <person name="Zhou Y."/>
        </authorList>
    </citation>
    <scope>NUCLEOTIDE SEQUENCE</scope>
    <source>
        <strain evidence="3">CGMCC 4.7312</strain>
    </source>
</reference>
<dbReference type="EMBL" id="BMNB01000004">
    <property type="protein sequence ID" value="GGM28250.1"/>
    <property type="molecule type" value="Genomic_DNA"/>
</dbReference>
<dbReference type="Proteomes" id="UP000608890">
    <property type="component" value="Unassembled WGS sequence"/>
</dbReference>
<comment type="caution">
    <text evidence="3">The sequence shown here is derived from an EMBL/GenBank/DDBJ whole genome shotgun (WGS) entry which is preliminary data.</text>
</comment>
<sequence>MTDPDGPTPGQEPDPEIVLRSITDWPGLIAYAPLPASGRYPRNRSGVPYYRTIRLRTDDPVQPPHRPNGLLSDTDWAWMIRSEHGWKQITDRFGDRAHIIAFTLARAGCITIGYELQGARPAPTPKKVYPHPALTATEKDRRTSRRDQRTNLQTRAAALAADMAGEWPGVAHALISTDHADRLTWAVNAATDLATGAVHPSVRAFVQHHAANTKARDDVQRLLADLGFEPAALAEIGLSRSPYIGVAGPVRLHPPTGPVIDLSGLPGPHDLRLHPTHPLTITVTASTGPLLIIENRQAAEAVCDTHPHLPIIWCHGQPPDPVLDLIRQTAAQVQLTWICTDADLGGVRITARIHDNLPPATAIRVIDVGTAEHTSGKPFSTYVRTRLEPVAARGDQVGAFARACLARGYVVEQEASTRTALVMALDSR</sequence>
<evidence type="ECO:0000256" key="1">
    <source>
        <dbReference type="SAM" id="MobiDB-lite"/>
    </source>
</evidence>
<name>A0A917TMD5_9ACTN</name>
<gene>
    <name evidence="3" type="ORF">GCM10011608_11340</name>
</gene>
<proteinExistence type="predicted"/>
<accession>A0A917TMD5</accession>
<reference evidence="3" key="1">
    <citation type="journal article" date="2014" name="Int. J. Syst. Evol. Microbiol.">
        <title>Complete genome sequence of Corynebacterium casei LMG S-19264T (=DSM 44701T), isolated from a smear-ripened cheese.</title>
        <authorList>
            <consortium name="US DOE Joint Genome Institute (JGI-PGF)"/>
            <person name="Walter F."/>
            <person name="Albersmeier A."/>
            <person name="Kalinowski J."/>
            <person name="Ruckert C."/>
        </authorList>
    </citation>
    <scope>NUCLEOTIDE SEQUENCE</scope>
    <source>
        <strain evidence="3">CGMCC 4.7312</strain>
    </source>
</reference>
<dbReference type="InterPro" id="IPR024465">
    <property type="entry name" value="DUF2399"/>
</dbReference>
<feature type="compositionally biased region" description="Basic and acidic residues" evidence="1">
    <location>
        <begin position="137"/>
        <end position="148"/>
    </location>
</feature>
<feature type="domain" description="DUF2399" evidence="2">
    <location>
        <begin position="285"/>
        <end position="357"/>
    </location>
</feature>
<evidence type="ECO:0000313" key="4">
    <source>
        <dbReference type="Proteomes" id="UP000608890"/>
    </source>
</evidence>
<keyword evidence="4" id="KW-1185">Reference proteome</keyword>
<organism evidence="3 4">
    <name type="scientific">Micromonospora sonchi</name>
    <dbReference type="NCBI Taxonomy" id="1763543"/>
    <lineage>
        <taxon>Bacteria</taxon>
        <taxon>Bacillati</taxon>
        <taxon>Actinomycetota</taxon>
        <taxon>Actinomycetes</taxon>
        <taxon>Micromonosporales</taxon>
        <taxon>Micromonosporaceae</taxon>
        <taxon>Micromonospora</taxon>
    </lineage>
</organism>
<protein>
    <recommendedName>
        <fullName evidence="2">DUF2399 domain-containing protein</fullName>
    </recommendedName>
</protein>
<dbReference type="Pfam" id="PF09664">
    <property type="entry name" value="DUF2399"/>
    <property type="match status" value="1"/>
</dbReference>
<feature type="region of interest" description="Disordered" evidence="1">
    <location>
        <begin position="121"/>
        <end position="148"/>
    </location>
</feature>
<evidence type="ECO:0000313" key="3">
    <source>
        <dbReference type="EMBL" id="GGM28250.1"/>
    </source>
</evidence>
<evidence type="ECO:0000259" key="2">
    <source>
        <dbReference type="Pfam" id="PF09664"/>
    </source>
</evidence>
<dbReference type="AlphaFoldDB" id="A0A917TMD5"/>